<comment type="caution">
    <text evidence="1">The sequence shown here is derived from an EMBL/GenBank/DDBJ whole genome shotgun (WGS) entry which is preliminary data.</text>
</comment>
<name>A0ABU0YHG7_9PROT</name>
<proteinExistence type="predicted"/>
<evidence type="ECO:0000313" key="2">
    <source>
        <dbReference type="Proteomes" id="UP001230156"/>
    </source>
</evidence>
<protein>
    <recommendedName>
        <fullName evidence="3">Methyl-accepting chemotaxis protein</fullName>
    </recommendedName>
</protein>
<gene>
    <name evidence="1" type="ORF">Q8A70_02385</name>
</gene>
<keyword evidence="2" id="KW-1185">Reference proteome</keyword>
<evidence type="ECO:0008006" key="3">
    <source>
        <dbReference type="Google" id="ProtNLM"/>
    </source>
</evidence>
<dbReference type="EMBL" id="JAUYVI010000001">
    <property type="protein sequence ID" value="MDQ7246491.1"/>
    <property type="molecule type" value="Genomic_DNA"/>
</dbReference>
<evidence type="ECO:0000313" key="1">
    <source>
        <dbReference type="EMBL" id="MDQ7246491.1"/>
    </source>
</evidence>
<dbReference type="RefSeq" id="WP_379953882.1">
    <property type="nucleotide sequence ID" value="NZ_JAUYVI010000001.1"/>
</dbReference>
<sequence>MAQPNPIILPEAAETAQLRAEIQRMADMVSGVVRQTGIDGINAAMAVAASGSDSAPKDAHKVAHQILERATVMQSEIDRFLAIAGGRHAA</sequence>
<accession>A0ABU0YHG7</accession>
<dbReference type="Proteomes" id="UP001230156">
    <property type="component" value="Unassembled WGS sequence"/>
</dbReference>
<reference evidence="2" key="1">
    <citation type="submission" date="2023-08" db="EMBL/GenBank/DDBJ databases">
        <title>Rhodospirillaceae gen. nov., a novel taxon isolated from the Yangtze River Yuezi River estuary sludge.</title>
        <authorList>
            <person name="Ruan L."/>
        </authorList>
    </citation>
    <scope>NUCLEOTIDE SEQUENCE [LARGE SCALE GENOMIC DNA]</scope>
    <source>
        <strain evidence="2">R-7</strain>
    </source>
</reference>
<organism evidence="1 2">
    <name type="scientific">Dongia sedimenti</name>
    <dbReference type="NCBI Taxonomy" id="3064282"/>
    <lineage>
        <taxon>Bacteria</taxon>
        <taxon>Pseudomonadati</taxon>
        <taxon>Pseudomonadota</taxon>
        <taxon>Alphaproteobacteria</taxon>
        <taxon>Rhodospirillales</taxon>
        <taxon>Dongiaceae</taxon>
        <taxon>Dongia</taxon>
    </lineage>
</organism>